<dbReference type="Pfam" id="PF21338">
    <property type="entry name" value="Top1B_N_bact"/>
    <property type="match status" value="1"/>
</dbReference>
<dbReference type="SUPFAM" id="SSF55869">
    <property type="entry name" value="DNA topoisomerase I domain"/>
    <property type="match status" value="1"/>
</dbReference>
<dbReference type="EMBL" id="CP003156">
    <property type="protein sequence ID" value="AEV31540.1"/>
    <property type="molecule type" value="Genomic_DNA"/>
</dbReference>
<evidence type="ECO:0000259" key="2">
    <source>
        <dbReference type="Pfam" id="PF21338"/>
    </source>
</evidence>
<accession>G8QZU6</accession>
<keyword evidence="3" id="KW-0413">Isomerase</keyword>
<dbReference type="Gene3D" id="1.10.132.120">
    <property type="match status" value="1"/>
</dbReference>
<dbReference type="Pfam" id="PF01028">
    <property type="entry name" value="Topoisom_I"/>
    <property type="match status" value="1"/>
</dbReference>
<dbReference type="InterPro" id="IPR049331">
    <property type="entry name" value="Top1B_N_bact"/>
</dbReference>
<dbReference type="STRING" id="926562.Oweho_0524"/>
<keyword evidence="4" id="KW-1185">Reference proteome</keyword>
<dbReference type="HOGENOM" id="CLU_046978_1_1_10"/>
<dbReference type="Gene3D" id="3.30.66.10">
    <property type="entry name" value="DNA topoisomerase I domain"/>
    <property type="match status" value="1"/>
</dbReference>
<organism evidence="3 4">
    <name type="scientific">Owenweeksia hongkongensis (strain DSM 17368 / CIP 108786 / JCM 12287 / NRRL B-23963 / UST20020801)</name>
    <dbReference type="NCBI Taxonomy" id="926562"/>
    <lineage>
        <taxon>Bacteria</taxon>
        <taxon>Pseudomonadati</taxon>
        <taxon>Bacteroidota</taxon>
        <taxon>Flavobacteriia</taxon>
        <taxon>Flavobacteriales</taxon>
        <taxon>Owenweeksiaceae</taxon>
        <taxon>Owenweeksia</taxon>
    </lineage>
</organism>
<feature type="domain" description="DNA topoisomerase IB N-terminal" evidence="2">
    <location>
        <begin position="36"/>
        <end position="84"/>
    </location>
</feature>
<gene>
    <name evidence="3" type="ordered locus">Oweho_0524</name>
</gene>
<evidence type="ECO:0000313" key="3">
    <source>
        <dbReference type="EMBL" id="AEV31540.1"/>
    </source>
</evidence>
<dbReference type="AlphaFoldDB" id="G8QZU6"/>
<evidence type="ECO:0000313" key="4">
    <source>
        <dbReference type="Proteomes" id="UP000005631"/>
    </source>
</evidence>
<evidence type="ECO:0000259" key="1">
    <source>
        <dbReference type="Pfam" id="PF01028"/>
    </source>
</evidence>
<feature type="domain" description="DNA topoisomerase I catalytic core eukaryotic-type" evidence="1">
    <location>
        <begin position="101"/>
        <end position="307"/>
    </location>
</feature>
<dbReference type="GO" id="GO:0003677">
    <property type="term" value="F:DNA binding"/>
    <property type="evidence" value="ECO:0007669"/>
    <property type="project" value="InterPro"/>
</dbReference>
<dbReference type="InterPro" id="IPR013500">
    <property type="entry name" value="TopoI_cat_euk"/>
</dbReference>
<protein>
    <submittedName>
        <fullName evidence="3">Topoisomerase IB</fullName>
    </submittedName>
</protein>
<dbReference type="RefSeq" id="WP_014200901.1">
    <property type="nucleotide sequence ID" value="NC_016599.1"/>
</dbReference>
<name>G8QZU6_OWEHD</name>
<dbReference type="Proteomes" id="UP000005631">
    <property type="component" value="Chromosome"/>
</dbReference>
<dbReference type="eggNOG" id="COG3569">
    <property type="taxonomic scope" value="Bacteria"/>
</dbReference>
<dbReference type="OrthoDB" id="9778962at2"/>
<sequence length="349" mass="40404">MKTSKTTQADNSEMPPHLKKVDADNFNISRKKWGRGFRYLNEDGESLVDDSILDTVQGIAVPNTWTDVTLSDRSDTYIQARGYDGAGKLQYLYHPDYLAYRNEQKFNELLDFGRVIPRIRRRLRKDLAAEHWDEQKLLALIVKILDKYHLRIGSRIYAQKGQSYGLTTLRKKHLKEEEDSFSFEYIGKSGQERTINLTDSSLVKLIEEVAEFPGWELFSFRTDEGKYSANAGEVNNYIRKISGGDFSARDFRTWAGTVLSLKYLSKAQTIVEKNPKRKLGSTLVELVSEKLGNTPAICKDYYIHPEVLKHAIKEDFDSEPCEEKFLKNSLYRKHECRTMEILEKMNKES</sequence>
<dbReference type="PROSITE" id="PS52038">
    <property type="entry name" value="TOPO_IB_2"/>
    <property type="match status" value="1"/>
</dbReference>
<dbReference type="GO" id="GO:0003917">
    <property type="term" value="F:DNA topoisomerase type I (single strand cut, ATP-independent) activity"/>
    <property type="evidence" value="ECO:0007669"/>
    <property type="project" value="InterPro"/>
</dbReference>
<dbReference type="Gene3D" id="3.90.15.10">
    <property type="entry name" value="Topoisomerase I, Chain A, domain 3"/>
    <property type="match status" value="1"/>
</dbReference>
<dbReference type="InterPro" id="IPR014711">
    <property type="entry name" value="TopoI_cat_a-hlx-sub_euk"/>
</dbReference>
<reference evidence="3 4" key="1">
    <citation type="journal article" date="2012" name="Stand. Genomic Sci.">
        <title>Genome sequence of the orange-pigmented seawater bacterium Owenweeksia hongkongensis type strain (UST20020801(T)).</title>
        <authorList>
            <person name="Riedel T."/>
            <person name="Held B."/>
            <person name="Nolan M."/>
            <person name="Lucas S."/>
            <person name="Lapidus A."/>
            <person name="Tice H."/>
            <person name="Del Rio T.G."/>
            <person name="Cheng J.F."/>
            <person name="Han C."/>
            <person name="Tapia R."/>
            <person name="Goodwin L.A."/>
            <person name="Pitluck S."/>
            <person name="Liolios K."/>
            <person name="Mavromatis K."/>
            <person name="Pagani I."/>
            <person name="Ivanova N."/>
            <person name="Mikhailova N."/>
            <person name="Pati A."/>
            <person name="Chen A."/>
            <person name="Palaniappan K."/>
            <person name="Rohde M."/>
            <person name="Tindall B.J."/>
            <person name="Detter J.C."/>
            <person name="Goker M."/>
            <person name="Woyke T."/>
            <person name="Bristow J."/>
            <person name="Eisen J.A."/>
            <person name="Markowitz V."/>
            <person name="Hugenholtz P."/>
            <person name="Klenk H.P."/>
            <person name="Kyrpides N.C."/>
        </authorList>
    </citation>
    <scope>NUCLEOTIDE SEQUENCE</scope>
    <source>
        <strain evidence="4">DSM 17368 / JCM 12287 / NRRL B-23963</strain>
    </source>
</reference>
<dbReference type="GO" id="GO:0006265">
    <property type="term" value="P:DNA topological change"/>
    <property type="evidence" value="ECO:0007669"/>
    <property type="project" value="InterPro"/>
</dbReference>
<dbReference type="InterPro" id="IPR035447">
    <property type="entry name" value="DNA_topo_I_N_sf"/>
</dbReference>
<dbReference type="InterPro" id="IPR011010">
    <property type="entry name" value="DNA_brk_join_enz"/>
</dbReference>
<dbReference type="KEGG" id="oho:Oweho_0524"/>
<proteinExistence type="predicted"/>
<dbReference type="SUPFAM" id="SSF56349">
    <property type="entry name" value="DNA breaking-rejoining enzymes"/>
    <property type="match status" value="1"/>
</dbReference>